<dbReference type="SUPFAM" id="SSF53474">
    <property type="entry name" value="alpha/beta-Hydrolases"/>
    <property type="match status" value="1"/>
</dbReference>
<keyword evidence="3" id="KW-0378">Hydrolase</keyword>
<organism evidence="3 4">
    <name type="scientific">Rheinheimera marina</name>
    <dbReference type="NCBI Taxonomy" id="1774958"/>
    <lineage>
        <taxon>Bacteria</taxon>
        <taxon>Pseudomonadati</taxon>
        <taxon>Pseudomonadota</taxon>
        <taxon>Gammaproteobacteria</taxon>
        <taxon>Chromatiales</taxon>
        <taxon>Chromatiaceae</taxon>
        <taxon>Rheinheimera</taxon>
    </lineage>
</organism>
<dbReference type="InterPro" id="IPR051044">
    <property type="entry name" value="MAG_DAG_Lipase"/>
</dbReference>
<dbReference type="Gene3D" id="3.40.50.1820">
    <property type="entry name" value="alpha/beta hydrolase"/>
    <property type="match status" value="1"/>
</dbReference>
<dbReference type="InterPro" id="IPR022742">
    <property type="entry name" value="Hydrolase_4"/>
</dbReference>
<dbReference type="GO" id="GO:0016787">
    <property type="term" value="F:hydrolase activity"/>
    <property type="evidence" value="ECO:0007669"/>
    <property type="project" value="UniProtKB-KW"/>
</dbReference>
<dbReference type="PANTHER" id="PTHR11614">
    <property type="entry name" value="PHOSPHOLIPASE-RELATED"/>
    <property type="match status" value="1"/>
</dbReference>
<dbReference type="RefSeq" id="WP_377335521.1">
    <property type="nucleotide sequence ID" value="NZ_JBHSGB010000015.1"/>
</dbReference>
<feature type="signal peptide" evidence="1">
    <location>
        <begin position="1"/>
        <end position="25"/>
    </location>
</feature>
<dbReference type="Proteomes" id="UP001595962">
    <property type="component" value="Unassembled WGS sequence"/>
</dbReference>
<dbReference type="Pfam" id="PF12146">
    <property type="entry name" value="Hydrolase_4"/>
    <property type="match status" value="1"/>
</dbReference>
<evidence type="ECO:0000259" key="2">
    <source>
        <dbReference type="Pfam" id="PF12146"/>
    </source>
</evidence>
<evidence type="ECO:0000256" key="1">
    <source>
        <dbReference type="SAM" id="SignalP"/>
    </source>
</evidence>
<dbReference type="InterPro" id="IPR029058">
    <property type="entry name" value="AB_hydrolase_fold"/>
</dbReference>
<protein>
    <submittedName>
        <fullName evidence="3">Alpha/beta fold hydrolase</fullName>
    </submittedName>
</protein>
<comment type="caution">
    <text evidence="3">The sequence shown here is derived from an EMBL/GenBank/DDBJ whole genome shotgun (WGS) entry which is preliminary data.</text>
</comment>
<reference evidence="4" key="1">
    <citation type="journal article" date="2019" name="Int. J. Syst. Evol. Microbiol.">
        <title>The Global Catalogue of Microorganisms (GCM) 10K type strain sequencing project: providing services to taxonomists for standard genome sequencing and annotation.</title>
        <authorList>
            <consortium name="The Broad Institute Genomics Platform"/>
            <consortium name="The Broad Institute Genome Sequencing Center for Infectious Disease"/>
            <person name="Wu L."/>
            <person name="Ma J."/>
        </authorList>
    </citation>
    <scope>NUCLEOTIDE SEQUENCE [LARGE SCALE GENOMIC DNA]</scope>
    <source>
        <strain evidence="4">DT28</strain>
    </source>
</reference>
<accession>A0ABV9JQA4</accession>
<evidence type="ECO:0000313" key="4">
    <source>
        <dbReference type="Proteomes" id="UP001595962"/>
    </source>
</evidence>
<keyword evidence="1" id="KW-0732">Signal</keyword>
<gene>
    <name evidence="3" type="ORF">ACFO3I_15630</name>
</gene>
<proteinExistence type="predicted"/>
<feature type="domain" description="Serine aminopeptidase S33" evidence="2">
    <location>
        <begin position="65"/>
        <end position="327"/>
    </location>
</feature>
<name>A0ABV9JQA4_9GAMM</name>
<sequence length="347" mass="38180">MKKLRIASLLSACVMACSFSAALCAAEADSAVPTEIQLPWPAESVQYLPLADGHQIPYLWLQQQQAQATLVLVNGRTESLLRYQELAQHFLAQGYNVLMFDHRGQGLSARYTDNPFKGHIDSFQTYVDDMHQLLQRVLPEPRQGKLLLLGHSMGGAISTRYLELHPQVFTAAALSAPMHGIQGKLVFSDNDACALSNLVSLFSTQGFAGFADAPYKTRDFDGNDLTGSEQRLKWWDKLNAQYPQIQLGGPTWGWLAQSCAVFEPIRTEVSALQIPILLLQAGDEAIVSNQAQNAFCQALQSNSKSGCVGGAPMVIKGAKHELLFEQDALRQQSLTAIDQWFSQAISR</sequence>
<keyword evidence="4" id="KW-1185">Reference proteome</keyword>
<dbReference type="EMBL" id="JBHSGB010000015">
    <property type="protein sequence ID" value="MFC4656448.1"/>
    <property type="molecule type" value="Genomic_DNA"/>
</dbReference>
<feature type="chain" id="PRO_5046241983" evidence="1">
    <location>
        <begin position="26"/>
        <end position="347"/>
    </location>
</feature>
<evidence type="ECO:0000313" key="3">
    <source>
        <dbReference type="EMBL" id="MFC4656448.1"/>
    </source>
</evidence>